<dbReference type="InterPro" id="IPR011990">
    <property type="entry name" value="TPR-like_helical_dom_sf"/>
</dbReference>
<evidence type="ECO:0000313" key="2">
    <source>
        <dbReference type="Proteomes" id="UP000297982"/>
    </source>
</evidence>
<dbReference type="Pfam" id="PF11428">
    <property type="entry name" value="DUF3196"/>
    <property type="match status" value="1"/>
</dbReference>
<name>A0A4Z0H4F0_9BACI</name>
<keyword evidence="2" id="KW-1185">Reference proteome</keyword>
<dbReference type="STRING" id="192814.GCA_900166575_01080"/>
<accession>A0A4Z0H4F0</accession>
<gene>
    <name evidence="1" type="ORF">E4663_03770</name>
</gene>
<protein>
    <submittedName>
        <fullName evidence="1">DUF3196 domain-containing protein</fullName>
    </submittedName>
</protein>
<dbReference type="AlphaFoldDB" id="A0A4Z0H4F0"/>
<dbReference type="InterPro" id="IPR024503">
    <property type="entry name" value="DUF3196"/>
</dbReference>
<dbReference type="SUPFAM" id="SSF116965">
    <property type="entry name" value="Hypothetical protein MPN330"/>
    <property type="match status" value="1"/>
</dbReference>
<sequence length="328" mass="38980">MENENKNVVMFPKWKSRLERIGLEALKEKRYQDAVDSLLPLIEYGVASEDVVTGLLMSWIETGELDRAEELCQQKMKESLDEQYYHYLHMYITILFQRNRYQEIVDLLEEVFESEDIPHQSRTQLWQMFEVSRKLLEGHQQEQGEKWKVNFFEALDKNDSPGQWRALDTLKEQSAERFLEDFKGLLVDSSIHPIIKTAIIQWFRDSEVNNPITVSKFGQTFELVPSELNQFQSDYMIKQIQLRLGDMEQSNPSMYDMVNQLLYRYCFVRYPIFPQEEEVPVIVEALKQLGHEYLQLPYRFDEAVDGVEKYKQEIELCEQHYTLLVGES</sequence>
<proteinExistence type="predicted"/>
<dbReference type="EMBL" id="SRJC01000001">
    <property type="protein sequence ID" value="TGB04136.1"/>
    <property type="molecule type" value="Genomic_DNA"/>
</dbReference>
<dbReference type="SUPFAM" id="SSF48452">
    <property type="entry name" value="TPR-like"/>
    <property type="match status" value="1"/>
</dbReference>
<reference evidence="1 2" key="1">
    <citation type="journal article" date="2003" name="Int. J. Syst. Evol. Microbiol.">
        <title>Halobacillus salinus sp. nov., isolated from a salt lake on the coast of the East Sea in Korea.</title>
        <authorList>
            <person name="Yoon J.H."/>
            <person name="Kang K.H."/>
            <person name="Park Y.H."/>
        </authorList>
    </citation>
    <scope>NUCLEOTIDE SEQUENCE [LARGE SCALE GENOMIC DNA]</scope>
    <source>
        <strain evidence="1 2">HSL-3</strain>
    </source>
</reference>
<dbReference type="RefSeq" id="WP_135326726.1">
    <property type="nucleotide sequence ID" value="NZ_SRJC01000001.1"/>
</dbReference>
<comment type="caution">
    <text evidence="1">The sequence shown here is derived from an EMBL/GenBank/DDBJ whole genome shotgun (WGS) entry which is preliminary data.</text>
</comment>
<dbReference type="Proteomes" id="UP000297982">
    <property type="component" value="Unassembled WGS sequence"/>
</dbReference>
<evidence type="ECO:0000313" key="1">
    <source>
        <dbReference type="EMBL" id="TGB04136.1"/>
    </source>
</evidence>
<organism evidence="1 2">
    <name type="scientific">Halobacillus salinus</name>
    <dbReference type="NCBI Taxonomy" id="192814"/>
    <lineage>
        <taxon>Bacteria</taxon>
        <taxon>Bacillati</taxon>
        <taxon>Bacillota</taxon>
        <taxon>Bacilli</taxon>
        <taxon>Bacillales</taxon>
        <taxon>Bacillaceae</taxon>
        <taxon>Halobacillus</taxon>
    </lineage>
</organism>
<dbReference type="Gene3D" id="1.25.40.10">
    <property type="entry name" value="Tetratricopeptide repeat domain"/>
    <property type="match status" value="1"/>
</dbReference>